<dbReference type="EMBL" id="GBRH01206357">
    <property type="protein sequence ID" value="JAD91538.1"/>
    <property type="molecule type" value="Transcribed_RNA"/>
</dbReference>
<sequence>MKTLQVLKKLLLRHALKELQTAASYSSMVQPVWKLPGGLQLHNLYPVPLPASERLSRNHLLRYLLCRYYWLKQREALAPKPSGRRTLG</sequence>
<protein>
    <submittedName>
        <fullName evidence="1">Uncharacterized protein</fullName>
    </submittedName>
</protein>
<accession>A0A0A9DXW4</accession>
<organism evidence="1">
    <name type="scientific">Arundo donax</name>
    <name type="common">Giant reed</name>
    <name type="synonym">Donax arundinaceus</name>
    <dbReference type="NCBI Taxonomy" id="35708"/>
    <lineage>
        <taxon>Eukaryota</taxon>
        <taxon>Viridiplantae</taxon>
        <taxon>Streptophyta</taxon>
        <taxon>Embryophyta</taxon>
        <taxon>Tracheophyta</taxon>
        <taxon>Spermatophyta</taxon>
        <taxon>Magnoliopsida</taxon>
        <taxon>Liliopsida</taxon>
        <taxon>Poales</taxon>
        <taxon>Poaceae</taxon>
        <taxon>PACMAD clade</taxon>
        <taxon>Arundinoideae</taxon>
        <taxon>Arundineae</taxon>
        <taxon>Arundo</taxon>
    </lineage>
</organism>
<proteinExistence type="predicted"/>
<reference evidence="1" key="1">
    <citation type="submission" date="2014-09" db="EMBL/GenBank/DDBJ databases">
        <authorList>
            <person name="Magalhaes I.L.F."/>
            <person name="Oliveira U."/>
            <person name="Santos F.R."/>
            <person name="Vidigal T.H.D.A."/>
            <person name="Brescovit A.D."/>
            <person name="Santos A.J."/>
        </authorList>
    </citation>
    <scope>NUCLEOTIDE SEQUENCE</scope>
    <source>
        <tissue evidence="1">Shoot tissue taken approximately 20 cm above the soil surface</tissue>
    </source>
</reference>
<evidence type="ECO:0000313" key="1">
    <source>
        <dbReference type="EMBL" id="JAD91538.1"/>
    </source>
</evidence>
<reference evidence="1" key="2">
    <citation type="journal article" date="2015" name="Data Brief">
        <title>Shoot transcriptome of the giant reed, Arundo donax.</title>
        <authorList>
            <person name="Barrero R.A."/>
            <person name="Guerrero F.D."/>
            <person name="Moolhuijzen P."/>
            <person name="Goolsby J.A."/>
            <person name="Tidwell J."/>
            <person name="Bellgard S.E."/>
            <person name="Bellgard M.I."/>
        </authorList>
    </citation>
    <scope>NUCLEOTIDE SEQUENCE</scope>
    <source>
        <tissue evidence="1">Shoot tissue taken approximately 20 cm above the soil surface</tissue>
    </source>
</reference>
<dbReference type="AlphaFoldDB" id="A0A0A9DXW4"/>
<name>A0A0A9DXW4_ARUDO</name>